<protein>
    <submittedName>
        <fullName evidence="2">Uncharacterized protein</fullName>
    </submittedName>
</protein>
<proteinExistence type="predicted"/>
<accession>A0A5N5DWW8</accession>
<evidence type="ECO:0000313" key="2">
    <source>
        <dbReference type="EMBL" id="KAB2581512.1"/>
    </source>
</evidence>
<evidence type="ECO:0000256" key="1">
    <source>
        <dbReference type="SAM" id="MobiDB-lite"/>
    </source>
</evidence>
<feature type="compositionally biased region" description="Polar residues" evidence="1">
    <location>
        <begin position="9"/>
        <end position="24"/>
    </location>
</feature>
<organism evidence="2 3">
    <name type="scientific">Rhodococcus erythropolis</name>
    <name type="common">Arthrobacter picolinophilus</name>
    <dbReference type="NCBI Taxonomy" id="1833"/>
    <lineage>
        <taxon>Bacteria</taxon>
        <taxon>Bacillati</taxon>
        <taxon>Actinomycetota</taxon>
        <taxon>Actinomycetes</taxon>
        <taxon>Mycobacteriales</taxon>
        <taxon>Nocardiaceae</taxon>
        <taxon>Rhodococcus</taxon>
        <taxon>Rhodococcus erythropolis group</taxon>
    </lineage>
</organism>
<sequence length="163" mass="17465">MSRAFDATDSVSNTSQKNNGTETLSGSDLLEKYFTGDALSNQKENLTVASDATTQGIVKDLSGKVAVDSIQDIVKSTDGVHATANITKSTTMLLKSETGEWQEPATETSSSIVNLTLVQEGDGFKISTLIYEYPVGIEEGGSQYNCWGDRCTARSPQLGPDRE</sequence>
<dbReference type="AlphaFoldDB" id="A0A5N5DWW8"/>
<dbReference type="EMBL" id="MRBO01000835">
    <property type="protein sequence ID" value="KAB2581512.1"/>
    <property type="molecule type" value="Genomic_DNA"/>
</dbReference>
<reference evidence="2 3" key="1">
    <citation type="journal article" date="2017" name="Poromechanics V (2013)">
        <title>Genomic Characterization of the Arsenic-Tolerant Actinobacterium, &lt;i&gt;Rhodococcus erythropolis&lt;/i&gt; S43.</title>
        <authorList>
            <person name="Retamal-Morales G."/>
            <person name="Mehnert M."/>
            <person name="Schwabe R."/>
            <person name="Tischler D."/>
            <person name="Schloemann M."/>
            <person name="Levican G.J."/>
        </authorList>
    </citation>
    <scope>NUCLEOTIDE SEQUENCE [LARGE SCALE GENOMIC DNA]</scope>
    <source>
        <strain evidence="2 3">S43</strain>
    </source>
</reference>
<evidence type="ECO:0000313" key="3">
    <source>
        <dbReference type="Proteomes" id="UP000325576"/>
    </source>
</evidence>
<name>A0A5N5DWW8_RHOER</name>
<dbReference type="Proteomes" id="UP000325576">
    <property type="component" value="Unassembled WGS sequence"/>
</dbReference>
<feature type="region of interest" description="Disordered" evidence="1">
    <location>
        <begin position="1"/>
        <end position="24"/>
    </location>
</feature>
<comment type="caution">
    <text evidence="2">The sequence shown here is derived from an EMBL/GenBank/DDBJ whole genome shotgun (WGS) entry which is preliminary data.</text>
</comment>
<gene>
    <name evidence="2" type="ORF">BS297_30385</name>
</gene>